<dbReference type="EnsemblPlants" id="Bo2g100680.1">
    <property type="protein sequence ID" value="Bo2g100680.1"/>
    <property type="gene ID" value="Bo2g100680"/>
</dbReference>
<proteinExistence type="predicted"/>
<sequence length="122" mass="14084">MLRRDRALYVATELWFVVSGLLALLRVERDKVGAAPYDGCLRTRVEGIKPFVVRLGVKHHQRFDENSNENAKEDLSELGRYVATELWFKPGRYVATELRLEPSRYVATERALSRYVATERNG</sequence>
<protein>
    <submittedName>
        <fullName evidence="1">Uncharacterized protein</fullName>
    </submittedName>
</protein>
<evidence type="ECO:0000313" key="1">
    <source>
        <dbReference type="EnsemblPlants" id="Bo2g100680.1"/>
    </source>
</evidence>
<dbReference type="Gramene" id="Bo2g100680.1">
    <property type="protein sequence ID" value="Bo2g100680.1"/>
    <property type="gene ID" value="Bo2g100680"/>
</dbReference>
<evidence type="ECO:0000313" key="2">
    <source>
        <dbReference type="Proteomes" id="UP000032141"/>
    </source>
</evidence>
<keyword evidence="2" id="KW-1185">Reference proteome</keyword>
<name>A0A0D3ASE4_BRAOL</name>
<dbReference type="Proteomes" id="UP000032141">
    <property type="component" value="Chromosome C2"/>
</dbReference>
<accession>A0A0D3ASE4</accession>
<reference evidence="1 2" key="1">
    <citation type="journal article" date="2014" name="Genome Biol.">
        <title>Transcriptome and methylome profiling reveals relics of genome dominance in the mesopolyploid Brassica oleracea.</title>
        <authorList>
            <person name="Parkin I.A."/>
            <person name="Koh C."/>
            <person name="Tang H."/>
            <person name="Robinson S.J."/>
            <person name="Kagale S."/>
            <person name="Clarke W.E."/>
            <person name="Town C.D."/>
            <person name="Nixon J."/>
            <person name="Krishnakumar V."/>
            <person name="Bidwell S.L."/>
            <person name="Denoeud F."/>
            <person name="Belcram H."/>
            <person name="Links M.G."/>
            <person name="Just J."/>
            <person name="Clarke C."/>
            <person name="Bender T."/>
            <person name="Huebert T."/>
            <person name="Mason A.S."/>
            <person name="Pires J.C."/>
            <person name="Barker G."/>
            <person name="Moore J."/>
            <person name="Walley P.G."/>
            <person name="Manoli S."/>
            <person name="Batley J."/>
            <person name="Edwards D."/>
            <person name="Nelson M.N."/>
            <person name="Wang X."/>
            <person name="Paterson A.H."/>
            <person name="King G."/>
            <person name="Bancroft I."/>
            <person name="Chalhoub B."/>
            <person name="Sharpe A.G."/>
        </authorList>
    </citation>
    <scope>NUCLEOTIDE SEQUENCE</scope>
    <source>
        <strain evidence="1 2">cv. TO1000</strain>
    </source>
</reference>
<organism evidence="1 2">
    <name type="scientific">Brassica oleracea var. oleracea</name>
    <dbReference type="NCBI Taxonomy" id="109376"/>
    <lineage>
        <taxon>Eukaryota</taxon>
        <taxon>Viridiplantae</taxon>
        <taxon>Streptophyta</taxon>
        <taxon>Embryophyta</taxon>
        <taxon>Tracheophyta</taxon>
        <taxon>Spermatophyta</taxon>
        <taxon>Magnoliopsida</taxon>
        <taxon>eudicotyledons</taxon>
        <taxon>Gunneridae</taxon>
        <taxon>Pentapetalae</taxon>
        <taxon>rosids</taxon>
        <taxon>malvids</taxon>
        <taxon>Brassicales</taxon>
        <taxon>Brassicaceae</taxon>
        <taxon>Brassiceae</taxon>
        <taxon>Brassica</taxon>
    </lineage>
</organism>
<reference evidence="1" key="2">
    <citation type="submission" date="2015-03" db="UniProtKB">
        <authorList>
            <consortium name="EnsemblPlants"/>
        </authorList>
    </citation>
    <scope>IDENTIFICATION</scope>
</reference>
<dbReference type="AlphaFoldDB" id="A0A0D3ASE4"/>
<dbReference type="HOGENOM" id="CLU_2032516_0_0_1"/>